<protein>
    <submittedName>
        <fullName evidence="2">Uncharacterized protein</fullName>
    </submittedName>
</protein>
<evidence type="ECO:0000256" key="1">
    <source>
        <dbReference type="SAM" id="MobiDB-lite"/>
    </source>
</evidence>
<reference evidence="2 3" key="1">
    <citation type="journal article" date="2014" name="BMC Genomics">
        <title>Genome sequencing of four Aureobasidium pullulans varieties: biotechnological potential, stress tolerance, and description of new species.</title>
        <authorList>
            <person name="Gostin Ar C."/>
            <person name="Ohm R.A."/>
            <person name="Kogej T."/>
            <person name="Sonjak S."/>
            <person name="Turk M."/>
            <person name="Zajc J."/>
            <person name="Zalar P."/>
            <person name="Grube M."/>
            <person name="Sun H."/>
            <person name="Han J."/>
            <person name="Sharma A."/>
            <person name="Chiniquy J."/>
            <person name="Ngan C.Y."/>
            <person name="Lipzen A."/>
            <person name="Barry K."/>
            <person name="Grigoriev I.V."/>
            <person name="Gunde-Cimerman N."/>
        </authorList>
    </citation>
    <scope>NUCLEOTIDE SEQUENCE [LARGE SCALE GENOMIC DNA]</scope>
    <source>
        <strain evidence="2 3">EXF-2481</strain>
    </source>
</reference>
<sequence length="320" mass="36764">MYSQDETVHAVLAFYQQIIRHPYLNDQALIVPPASGWESEEIDVLKDSGKSDVVVELARHLPYLRSVNHGDRILLHYETCAICYAGGTPWSNTWMDEVYPVPSHCLYLTEGVDREGYSLILDTEQGTVTAFSIMQYSLNSNLPWDESEAIPKTERWKCHLTLPVKDFFDNWIRRYENLVFMLTSDPINGPTSGAFHSRVIRPKDEEELEAHGLTEWHPDLSDQPVHLHAGSLVTAEIYKTYLDHGWPSNFDKDSCRRKVLRLLRKEHKRMFREMEGDDPRPRSEDEMTPPPQVRKATGGPPPRKKLKTEEENDVLGAPAP</sequence>
<dbReference type="HOGENOM" id="CLU_054614_1_0_1"/>
<dbReference type="RefSeq" id="XP_013342789.1">
    <property type="nucleotide sequence ID" value="XM_013487335.1"/>
</dbReference>
<gene>
    <name evidence="2" type="ORF">AUEXF2481DRAFT_5950</name>
</gene>
<feature type="compositionally biased region" description="Basic and acidic residues" evidence="1">
    <location>
        <begin position="271"/>
        <end position="285"/>
    </location>
</feature>
<name>A0A074Z685_AURSE</name>
<dbReference type="GeneID" id="25369292"/>
<dbReference type="InParanoid" id="A0A074Z685"/>
<dbReference type="STRING" id="1043005.A0A074Z685"/>
<dbReference type="OMA" id="YTETFPL"/>
<dbReference type="OrthoDB" id="5343383at2759"/>
<feature type="region of interest" description="Disordered" evidence="1">
    <location>
        <begin position="271"/>
        <end position="320"/>
    </location>
</feature>
<evidence type="ECO:0000313" key="2">
    <source>
        <dbReference type="EMBL" id="KEQ94466.1"/>
    </source>
</evidence>
<evidence type="ECO:0000313" key="3">
    <source>
        <dbReference type="Proteomes" id="UP000030641"/>
    </source>
</evidence>
<accession>A0A074Z685</accession>
<dbReference type="Proteomes" id="UP000030641">
    <property type="component" value="Unassembled WGS sequence"/>
</dbReference>
<dbReference type="EMBL" id="KL584762">
    <property type="protein sequence ID" value="KEQ94466.1"/>
    <property type="molecule type" value="Genomic_DNA"/>
</dbReference>
<proteinExistence type="predicted"/>
<keyword evidence="3" id="KW-1185">Reference proteome</keyword>
<dbReference type="AlphaFoldDB" id="A0A074Z685"/>
<organism evidence="2 3">
    <name type="scientific">Aureobasidium subglaciale (strain EXF-2481)</name>
    <name type="common">Aureobasidium pullulans var. subglaciale</name>
    <dbReference type="NCBI Taxonomy" id="1043005"/>
    <lineage>
        <taxon>Eukaryota</taxon>
        <taxon>Fungi</taxon>
        <taxon>Dikarya</taxon>
        <taxon>Ascomycota</taxon>
        <taxon>Pezizomycotina</taxon>
        <taxon>Dothideomycetes</taxon>
        <taxon>Dothideomycetidae</taxon>
        <taxon>Dothideales</taxon>
        <taxon>Saccotheciaceae</taxon>
        <taxon>Aureobasidium</taxon>
    </lineage>
</organism>